<organism evidence="2 3">
    <name type="scientific">Amycolatopsis minnesotensis</name>
    <dbReference type="NCBI Taxonomy" id="337894"/>
    <lineage>
        <taxon>Bacteria</taxon>
        <taxon>Bacillati</taxon>
        <taxon>Actinomycetota</taxon>
        <taxon>Actinomycetes</taxon>
        <taxon>Pseudonocardiales</taxon>
        <taxon>Pseudonocardiaceae</taxon>
        <taxon>Amycolatopsis</taxon>
    </lineage>
</organism>
<keyword evidence="3" id="KW-1185">Reference proteome</keyword>
<name>A0ABP5BBE6_9PSEU</name>
<dbReference type="Proteomes" id="UP001501116">
    <property type="component" value="Unassembled WGS sequence"/>
</dbReference>
<gene>
    <name evidence="2" type="ORF">GCM10009754_03530</name>
</gene>
<dbReference type="EMBL" id="BAAANN010000001">
    <property type="protein sequence ID" value="GAA1939698.1"/>
    <property type="molecule type" value="Genomic_DNA"/>
</dbReference>
<feature type="region of interest" description="Disordered" evidence="1">
    <location>
        <begin position="148"/>
        <end position="189"/>
    </location>
</feature>
<accession>A0ABP5BBE6</accession>
<dbReference type="InterPro" id="IPR010982">
    <property type="entry name" value="Lambda_DNA-bd_dom_sf"/>
</dbReference>
<reference evidence="3" key="1">
    <citation type="journal article" date="2019" name="Int. J. Syst. Evol. Microbiol.">
        <title>The Global Catalogue of Microorganisms (GCM) 10K type strain sequencing project: providing services to taxonomists for standard genome sequencing and annotation.</title>
        <authorList>
            <consortium name="The Broad Institute Genomics Platform"/>
            <consortium name="The Broad Institute Genome Sequencing Center for Infectious Disease"/>
            <person name="Wu L."/>
            <person name="Ma J."/>
        </authorList>
    </citation>
    <scope>NUCLEOTIDE SEQUENCE [LARGE SCALE GENOMIC DNA]</scope>
    <source>
        <strain evidence="3">JCM 14545</strain>
    </source>
</reference>
<dbReference type="RefSeq" id="WP_344412576.1">
    <property type="nucleotide sequence ID" value="NZ_BAAANN010000001.1"/>
</dbReference>
<evidence type="ECO:0000256" key="1">
    <source>
        <dbReference type="SAM" id="MobiDB-lite"/>
    </source>
</evidence>
<proteinExistence type="predicted"/>
<evidence type="ECO:0000313" key="3">
    <source>
        <dbReference type="Proteomes" id="UP001501116"/>
    </source>
</evidence>
<feature type="compositionally biased region" description="Basic and acidic residues" evidence="1">
    <location>
        <begin position="163"/>
        <end position="172"/>
    </location>
</feature>
<dbReference type="Gene3D" id="1.10.260.40">
    <property type="entry name" value="lambda repressor-like DNA-binding domains"/>
    <property type="match status" value="1"/>
</dbReference>
<comment type="caution">
    <text evidence="2">The sequence shown here is derived from an EMBL/GenBank/DDBJ whole genome shotgun (WGS) entry which is preliminary data.</text>
</comment>
<evidence type="ECO:0008006" key="4">
    <source>
        <dbReference type="Google" id="ProtNLM"/>
    </source>
</evidence>
<protein>
    <recommendedName>
        <fullName evidence="4">IrrE N-terminal-like domain-containing protein</fullName>
    </recommendedName>
</protein>
<evidence type="ECO:0000313" key="2">
    <source>
        <dbReference type="EMBL" id="GAA1939698.1"/>
    </source>
</evidence>
<sequence>MTAAEGVADRLNWLFEVVAAPVRTTDTAADREDADGPYWRPYTNAEVGDAIARALGSDDPAAGRAEVARLRAGGQGTAEQLAAVADFFGIAPEFFGDDQASVDAVRDQVLDLALRESGVSGYLICRGRAPSAAHRRVQLRKALHTVRPTAIPSVNVTPSHSRRSPEDRRDDQPLPGGANQDSGPSMTAPMSEARLRALCRDLVHDLGLGTPFDPDELCRRLADRRGRPIKVRAIDLGATTGVGHLVPKRRADHILVERTAPASQQALVIYHEVIHLVRDHLEVGDTLTCGLAVPDSDTDDDRHGAYTDWREREAEIGARALSAMSRERPRPNRLPVAAGAADQSIAAAFGFVGRYKSS</sequence>